<dbReference type="EMBL" id="BAAAFD010000002">
    <property type="protein sequence ID" value="GAA0854902.1"/>
    <property type="molecule type" value="Genomic_DNA"/>
</dbReference>
<keyword evidence="3" id="KW-1185">Reference proteome</keyword>
<keyword evidence="1" id="KW-0812">Transmembrane</keyword>
<evidence type="ECO:0000313" key="2">
    <source>
        <dbReference type="EMBL" id="GAA0854902.1"/>
    </source>
</evidence>
<feature type="transmembrane region" description="Helical" evidence="1">
    <location>
        <begin position="60"/>
        <end position="81"/>
    </location>
</feature>
<reference evidence="3" key="1">
    <citation type="journal article" date="2019" name="Int. J. Syst. Evol. Microbiol.">
        <title>The Global Catalogue of Microorganisms (GCM) 10K type strain sequencing project: providing services to taxonomists for standard genome sequencing and annotation.</title>
        <authorList>
            <consortium name="The Broad Institute Genomics Platform"/>
            <consortium name="The Broad Institute Genome Sequencing Center for Infectious Disease"/>
            <person name="Wu L."/>
            <person name="Ma J."/>
        </authorList>
    </citation>
    <scope>NUCLEOTIDE SEQUENCE [LARGE SCALE GENOMIC DNA]</scope>
    <source>
        <strain evidence="3">JCM 15896</strain>
    </source>
</reference>
<evidence type="ECO:0008006" key="4">
    <source>
        <dbReference type="Google" id="ProtNLM"/>
    </source>
</evidence>
<comment type="caution">
    <text evidence="2">The sequence shown here is derived from an EMBL/GenBank/DDBJ whole genome shotgun (WGS) entry which is preliminary data.</text>
</comment>
<evidence type="ECO:0000256" key="1">
    <source>
        <dbReference type="SAM" id="Phobius"/>
    </source>
</evidence>
<keyword evidence="1" id="KW-0472">Membrane</keyword>
<evidence type="ECO:0000313" key="3">
    <source>
        <dbReference type="Proteomes" id="UP001500359"/>
    </source>
</evidence>
<sequence length="83" mass="9281">MSNLCIPSECPKHKVIEVRIRKIKKAETDSTKGAIKIVTNRCVKNQMDLIGFHFTVPRKALVSSFALTLSVSSMAILRLLILK</sequence>
<gene>
    <name evidence="2" type="ORF">GCM10009114_12330</name>
</gene>
<proteinExistence type="predicted"/>
<protein>
    <recommendedName>
        <fullName evidence="4">Transposase DDE domain-containing protein</fullName>
    </recommendedName>
</protein>
<dbReference type="Proteomes" id="UP001500359">
    <property type="component" value="Unassembled WGS sequence"/>
</dbReference>
<keyword evidence="1" id="KW-1133">Transmembrane helix</keyword>
<name>A0ABP3WQW2_9ALTE</name>
<organism evidence="2 3">
    <name type="scientific">Aliiglaciecola litoralis</name>
    <dbReference type="NCBI Taxonomy" id="582857"/>
    <lineage>
        <taxon>Bacteria</taxon>
        <taxon>Pseudomonadati</taxon>
        <taxon>Pseudomonadota</taxon>
        <taxon>Gammaproteobacteria</taxon>
        <taxon>Alteromonadales</taxon>
        <taxon>Alteromonadaceae</taxon>
        <taxon>Aliiglaciecola</taxon>
    </lineage>
</organism>
<accession>A0ABP3WQW2</accession>